<dbReference type="SMART" id="SM00448">
    <property type="entry name" value="REC"/>
    <property type="match status" value="1"/>
</dbReference>
<dbReference type="Gene3D" id="2.40.50.1020">
    <property type="entry name" value="LytTr DNA-binding domain"/>
    <property type="match status" value="1"/>
</dbReference>
<dbReference type="SMART" id="SM00850">
    <property type="entry name" value="LytTR"/>
    <property type="match status" value="1"/>
</dbReference>
<evidence type="ECO:0000256" key="1">
    <source>
        <dbReference type="PROSITE-ProRule" id="PRU00169"/>
    </source>
</evidence>
<dbReference type="EMBL" id="JACSQN010000008">
    <property type="protein sequence ID" value="MBD7985004.1"/>
    <property type="molecule type" value="Genomic_DNA"/>
</dbReference>
<name>A0ABR8UBT1_9BACL</name>
<dbReference type="InterPro" id="IPR007492">
    <property type="entry name" value="LytTR_DNA-bd_dom"/>
</dbReference>
<dbReference type="PROSITE" id="PS50110">
    <property type="entry name" value="RESPONSE_REGULATORY"/>
    <property type="match status" value="1"/>
</dbReference>
<accession>A0ABR8UBT1</accession>
<dbReference type="Gene3D" id="3.40.50.2300">
    <property type="match status" value="1"/>
</dbReference>
<keyword evidence="1" id="KW-0597">Phosphoprotein</keyword>
<evidence type="ECO:0000313" key="4">
    <source>
        <dbReference type="EMBL" id="MBD7985004.1"/>
    </source>
</evidence>
<dbReference type="Pfam" id="PF04397">
    <property type="entry name" value="LytTR"/>
    <property type="match status" value="1"/>
</dbReference>
<proteinExistence type="predicted"/>
<dbReference type="InterPro" id="IPR046947">
    <property type="entry name" value="LytR-like"/>
</dbReference>
<dbReference type="SUPFAM" id="SSF52172">
    <property type="entry name" value="CheY-like"/>
    <property type="match status" value="1"/>
</dbReference>
<protein>
    <submittedName>
        <fullName evidence="4">Response regulator transcription factor</fullName>
    </submittedName>
</protein>
<dbReference type="PANTHER" id="PTHR37299">
    <property type="entry name" value="TRANSCRIPTIONAL REGULATOR-RELATED"/>
    <property type="match status" value="1"/>
</dbReference>
<dbReference type="PANTHER" id="PTHR37299:SF1">
    <property type="entry name" value="STAGE 0 SPORULATION PROTEIN A HOMOLOG"/>
    <property type="match status" value="1"/>
</dbReference>
<feature type="modified residue" description="4-aspartylphosphate" evidence="1">
    <location>
        <position position="55"/>
    </location>
</feature>
<dbReference type="InterPro" id="IPR011006">
    <property type="entry name" value="CheY-like_superfamily"/>
</dbReference>
<evidence type="ECO:0000313" key="5">
    <source>
        <dbReference type="Proteomes" id="UP000626786"/>
    </source>
</evidence>
<keyword evidence="5" id="KW-1185">Reference proteome</keyword>
<reference evidence="4 5" key="1">
    <citation type="submission" date="2020-08" db="EMBL/GenBank/DDBJ databases">
        <title>A Genomic Blueprint of the Chicken Gut Microbiome.</title>
        <authorList>
            <person name="Gilroy R."/>
            <person name="Ravi A."/>
            <person name="Getino M."/>
            <person name="Pursley I."/>
            <person name="Horton D.L."/>
            <person name="Alikhan N.-F."/>
            <person name="Baker D."/>
            <person name="Gharbi K."/>
            <person name="Hall N."/>
            <person name="Watson M."/>
            <person name="Adriaenssens E.M."/>
            <person name="Foster-Nyarko E."/>
            <person name="Jarju S."/>
            <person name="Secka A."/>
            <person name="Antonio M."/>
            <person name="Oren A."/>
            <person name="Chaudhuri R."/>
            <person name="La Ragione R.M."/>
            <person name="Hildebrand F."/>
            <person name="Pallen M.J."/>
        </authorList>
    </citation>
    <scope>NUCLEOTIDE SEQUENCE [LARGE SCALE GENOMIC DNA]</scope>
    <source>
        <strain evidence="4 5">Sa2YVA2</strain>
    </source>
</reference>
<evidence type="ECO:0000259" key="2">
    <source>
        <dbReference type="PROSITE" id="PS50110"/>
    </source>
</evidence>
<comment type="caution">
    <text evidence="4">The sequence shown here is derived from an EMBL/GenBank/DDBJ whole genome shotgun (WGS) entry which is preliminary data.</text>
</comment>
<dbReference type="Proteomes" id="UP000626786">
    <property type="component" value="Unassembled WGS sequence"/>
</dbReference>
<organism evidence="4 5">
    <name type="scientific">Sporosarcina quadrami</name>
    <dbReference type="NCBI Taxonomy" id="2762234"/>
    <lineage>
        <taxon>Bacteria</taxon>
        <taxon>Bacillati</taxon>
        <taxon>Bacillota</taxon>
        <taxon>Bacilli</taxon>
        <taxon>Bacillales</taxon>
        <taxon>Caryophanaceae</taxon>
        <taxon>Sporosarcina</taxon>
    </lineage>
</organism>
<dbReference type="PROSITE" id="PS50930">
    <property type="entry name" value="HTH_LYTTR"/>
    <property type="match status" value="1"/>
</dbReference>
<feature type="domain" description="Response regulatory" evidence="2">
    <location>
        <begin position="4"/>
        <end position="118"/>
    </location>
</feature>
<evidence type="ECO:0000259" key="3">
    <source>
        <dbReference type="PROSITE" id="PS50930"/>
    </source>
</evidence>
<dbReference type="InterPro" id="IPR001789">
    <property type="entry name" value="Sig_transdc_resp-reg_receiver"/>
</dbReference>
<dbReference type="RefSeq" id="WP_191694730.1">
    <property type="nucleotide sequence ID" value="NZ_JACSQN010000008.1"/>
</dbReference>
<sequence>MDINVLLVDDDKNAINLLKSHLSAYSFVTLKGEVHSGKEAMEFIRNEKVDLMFLDIEMNDITGLELAKHIQALQKNIEIIFVTGHAGFALEGYDFHPIDFLLKPIDFFRLEKTMAIVQERFQGAPKADNQNKKIGMRVAGGIKIFNVEDIIYIEKIGRKVSIVTKFGSFESSDTISAIEDMFETYGFYRPHQSFIVPMHNIRSINSDSISRTYTLELTNGTLVPLSRNKVNELKDLLVAEGIVLV</sequence>
<feature type="domain" description="HTH LytTR-type" evidence="3">
    <location>
        <begin position="134"/>
        <end position="239"/>
    </location>
</feature>
<dbReference type="Pfam" id="PF00072">
    <property type="entry name" value="Response_reg"/>
    <property type="match status" value="1"/>
</dbReference>
<gene>
    <name evidence="4" type="ORF">H9649_10435</name>
</gene>